<name>A0AAD1UJ76_EUPCR</name>
<feature type="compositionally biased region" description="Basic and acidic residues" evidence="1">
    <location>
        <begin position="201"/>
        <end position="215"/>
    </location>
</feature>
<comment type="caution">
    <text evidence="2">The sequence shown here is derived from an EMBL/GenBank/DDBJ whole genome shotgun (WGS) entry which is preliminary data.</text>
</comment>
<dbReference type="Proteomes" id="UP001295684">
    <property type="component" value="Unassembled WGS sequence"/>
</dbReference>
<keyword evidence="3" id="KW-1185">Reference proteome</keyword>
<gene>
    <name evidence="2" type="ORF">ECRASSUSDP1_LOCUS9214</name>
</gene>
<dbReference type="AlphaFoldDB" id="A0AAD1UJ76"/>
<organism evidence="2 3">
    <name type="scientific">Euplotes crassus</name>
    <dbReference type="NCBI Taxonomy" id="5936"/>
    <lineage>
        <taxon>Eukaryota</taxon>
        <taxon>Sar</taxon>
        <taxon>Alveolata</taxon>
        <taxon>Ciliophora</taxon>
        <taxon>Intramacronucleata</taxon>
        <taxon>Spirotrichea</taxon>
        <taxon>Hypotrichia</taxon>
        <taxon>Euplotida</taxon>
        <taxon>Euplotidae</taxon>
        <taxon>Moneuplotes</taxon>
    </lineage>
</organism>
<evidence type="ECO:0000313" key="3">
    <source>
        <dbReference type="Proteomes" id="UP001295684"/>
    </source>
</evidence>
<proteinExistence type="predicted"/>
<protein>
    <submittedName>
        <fullName evidence="2">Uncharacterized protein</fullName>
    </submittedName>
</protein>
<sequence length="406" mass="47073">MKKMEIIRIRANSINASKRYRSNRNRLQTMRKDSLNNTEKSSEIIPNFGPRFLQNMYNADAAKDDSDDYPFSKYSTNRYEQVVRPQDNISERNLVRRVILKNTSLENSTNEKLTVGSSLYQNKEIAEDNPTIRLHKMILCKKLESKKKSEKMEKLEPYFKRVRTLIFLNYLKTPFMEPCKSKDCRPQSTLPENSFLREMRENGSQEMPSIKERLKPSTSQNNHQRYVRSYVDGKFSFKRQNLLKTKGLLQKLKISHIDPSKIQPVRSDLSRENTCRTVRRTISQNRDIKSPYAEIRTKILLPKSSNKITLKSSTKGFKNSFCDISSISPTPDPSRKSPSCSLSLKSTLKPKKLSKTHKNFPSVTRLPESLKFPKEVLLPHPTPKPHSTIHSPRSLTKVTQSPTHLQ</sequence>
<feature type="region of interest" description="Disordered" evidence="1">
    <location>
        <begin position="374"/>
        <end position="406"/>
    </location>
</feature>
<evidence type="ECO:0000313" key="2">
    <source>
        <dbReference type="EMBL" id="CAI2367925.1"/>
    </source>
</evidence>
<dbReference type="EMBL" id="CAMPGE010009051">
    <property type="protein sequence ID" value="CAI2367925.1"/>
    <property type="molecule type" value="Genomic_DNA"/>
</dbReference>
<feature type="compositionally biased region" description="Polar residues" evidence="1">
    <location>
        <begin position="388"/>
        <end position="406"/>
    </location>
</feature>
<accession>A0AAD1UJ76</accession>
<feature type="region of interest" description="Disordered" evidence="1">
    <location>
        <begin position="201"/>
        <end position="223"/>
    </location>
</feature>
<evidence type="ECO:0000256" key="1">
    <source>
        <dbReference type="SAM" id="MobiDB-lite"/>
    </source>
</evidence>
<reference evidence="2" key="1">
    <citation type="submission" date="2023-07" db="EMBL/GenBank/DDBJ databases">
        <authorList>
            <consortium name="AG Swart"/>
            <person name="Singh M."/>
            <person name="Singh A."/>
            <person name="Seah K."/>
            <person name="Emmerich C."/>
        </authorList>
    </citation>
    <scope>NUCLEOTIDE SEQUENCE</scope>
    <source>
        <strain evidence="2">DP1</strain>
    </source>
</reference>